<gene>
    <name evidence="2" type="ORF">RCA23_c07150</name>
</gene>
<dbReference type="KEGG" id="ptp:RCA23_c07150"/>
<keyword evidence="3" id="KW-1185">Reference proteome</keyword>
<dbReference type="InterPro" id="IPR029063">
    <property type="entry name" value="SAM-dependent_MTases_sf"/>
</dbReference>
<proteinExistence type="predicted"/>
<dbReference type="GO" id="GO:0008168">
    <property type="term" value="F:methyltransferase activity"/>
    <property type="evidence" value="ECO:0007669"/>
    <property type="project" value="UniProtKB-KW"/>
</dbReference>
<dbReference type="Proteomes" id="UP000028680">
    <property type="component" value="Chromosome"/>
</dbReference>
<name>A0AAN0RHH5_9RHOB</name>
<organism evidence="2 3">
    <name type="scientific">Planktomarina temperata RCA23</name>
    <dbReference type="NCBI Taxonomy" id="666509"/>
    <lineage>
        <taxon>Bacteria</taxon>
        <taxon>Pseudomonadati</taxon>
        <taxon>Pseudomonadota</taxon>
        <taxon>Alphaproteobacteria</taxon>
        <taxon>Rhodobacterales</taxon>
        <taxon>Paracoccaceae</taxon>
        <taxon>Planktomarina</taxon>
    </lineage>
</organism>
<sequence>MTQKRNIADYNSRLFNTGRIRRFYHMARFDFVADLIKRRKINVEQFLELGCFDGRLLQHIPQPDHYVGIDANVEGGLDLAKKNYIDDSSKVFIESLSPENLLTFESDSFSAFASLETFEHIDPDQLDAYLDEVSRVLNGDLIITVPNEKGPVLLVKKLVKRIIGSRSDPYSLAELFYASIGRMERVARREHKGFDYSRLVDQIDHRFELISVKGIPFQWLPPVLNLTVAIHARSRITSVELDG</sequence>
<dbReference type="Gene3D" id="3.40.50.150">
    <property type="entry name" value="Vaccinia Virus protein VP39"/>
    <property type="match status" value="1"/>
</dbReference>
<protein>
    <submittedName>
        <fullName evidence="2">S-adenosyl-L-methionine-dependent methyltransferase</fullName>
    </submittedName>
</protein>
<keyword evidence="2" id="KW-0489">Methyltransferase</keyword>
<dbReference type="InterPro" id="IPR041698">
    <property type="entry name" value="Methyltransf_25"/>
</dbReference>
<reference evidence="2 3" key="1">
    <citation type="journal article" date="2014" name="ISME J.">
        <title>Adaptation of an abundant Roseobacter RCA organism to pelagic systems revealed by genomic and transcriptomic analyses.</title>
        <authorList>
            <person name="Voget S."/>
            <person name="Wemheuer B."/>
            <person name="Brinkhoff T."/>
            <person name="Vollmers J."/>
            <person name="Dietrich S."/>
            <person name="Giebel H.A."/>
            <person name="Beardsley C."/>
            <person name="Sardemann C."/>
            <person name="Bakenhus I."/>
            <person name="Billerbeck S."/>
            <person name="Daniel R."/>
            <person name="Simon M."/>
        </authorList>
    </citation>
    <scope>NUCLEOTIDE SEQUENCE [LARGE SCALE GENOMIC DNA]</scope>
    <source>
        <strain evidence="2 3">RCA23</strain>
    </source>
</reference>
<evidence type="ECO:0000313" key="3">
    <source>
        <dbReference type="Proteomes" id="UP000028680"/>
    </source>
</evidence>
<evidence type="ECO:0000259" key="1">
    <source>
        <dbReference type="Pfam" id="PF13649"/>
    </source>
</evidence>
<feature type="domain" description="Methyltransferase" evidence="1">
    <location>
        <begin position="47"/>
        <end position="138"/>
    </location>
</feature>
<keyword evidence="2" id="KW-0808">Transferase</keyword>
<dbReference type="EMBL" id="CP003984">
    <property type="protein sequence ID" value="AII86273.1"/>
    <property type="molecule type" value="Genomic_DNA"/>
</dbReference>
<evidence type="ECO:0000313" key="2">
    <source>
        <dbReference type="EMBL" id="AII86273.1"/>
    </source>
</evidence>
<dbReference type="Pfam" id="PF13649">
    <property type="entry name" value="Methyltransf_25"/>
    <property type="match status" value="1"/>
</dbReference>
<dbReference type="SUPFAM" id="SSF53335">
    <property type="entry name" value="S-adenosyl-L-methionine-dependent methyltransferases"/>
    <property type="match status" value="1"/>
</dbReference>
<accession>A0AAN0RHH5</accession>
<dbReference type="AlphaFoldDB" id="A0AAN0RHH5"/>
<dbReference type="RefSeq" id="WP_044049154.1">
    <property type="nucleotide sequence ID" value="NZ_CP003984.1"/>
</dbReference>
<dbReference type="GO" id="GO:0032259">
    <property type="term" value="P:methylation"/>
    <property type="evidence" value="ECO:0007669"/>
    <property type="project" value="UniProtKB-KW"/>
</dbReference>